<accession>A0AB39ZKK3</accession>
<protein>
    <submittedName>
        <fullName evidence="3">Uncharacterized protein</fullName>
    </submittedName>
</protein>
<dbReference type="AlphaFoldDB" id="A0AB39ZKK3"/>
<dbReference type="InterPro" id="IPR031958">
    <property type="entry name" value="DUF4778"/>
</dbReference>
<gene>
    <name evidence="3" type="primary">LOC108015618</name>
</gene>
<proteinExistence type="predicted"/>
<feature type="region of interest" description="Disordered" evidence="1">
    <location>
        <begin position="310"/>
        <end position="330"/>
    </location>
</feature>
<evidence type="ECO:0000256" key="1">
    <source>
        <dbReference type="SAM" id="MobiDB-lite"/>
    </source>
</evidence>
<feature type="compositionally biased region" description="Basic residues" evidence="1">
    <location>
        <begin position="789"/>
        <end position="800"/>
    </location>
</feature>
<reference evidence="2" key="1">
    <citation type="submission" date="2025-05" db="UniProtKB">
        <authorList>
            <consortium name="RefSeq"/>
        </authorList>
    </citation>
    <scope>NUCLEOTIDE SEQUENCE [LARGE SCALE GENOMIC DNA]</scope>
</reference>
<sequence>MNSCCCRSHSDRTDPMACLPQFPRLQRVQSCRPFLEGRKAASCCISSERRWGQRNGGMINLLANMVGKSTSTVCQFLHQLTLQLFAKILYPLMLGWNTLKIPFVLPDTCELYYGIFDECGNLRKSIPTRTLVILISMMQYFLNLPKGGRRCPGCRNKNDDLKNIHNPGYCGKDAMIPFSEHNVIAGKPKSPASEVWAGLRRLGYERRGDLESYPSDESIPYGYAPARCPCQSGYYNDQRPGRSLTNPYANMSMEMKTLACEEELRSPMLAPDCIPRSPVANLSPKAAQLYHITHISDLYAAVVQNQHSRRLLGDGKPPKPRVKPCTENQRRFSGGFMMPEPYFNGMPWSWLHRDPQKMVRLPSGGLPLEIPRYRRQPLDEEYQSFRNKYENLSRKVNPFKESSLLPIESFPQKRLQPISWEKKNMDLEKLPINLPIKEKRKLEWEELLLRRANEARKSKGAFEYWREMMERNQLRRTFDQGAKDILTIRNPLFPIRRERSYSPAGKEISRMIKDKSSNSQRSTSKKQKNSSENKKGATPKRAYRNLNVGDKIKPIYSGQDDQLLKVPIKQAKPRDTNNKSVDYVLGSAKLRKNSKQTYPDPEDYRREISRNRRYQRKTAGECLMLIKPVESIKQKHVNIPAEGSNEKINLRSTSPKRFFPPEGGDQTPKQYIKFQEVGTNPMRLFKGSDNTKILFRPRVAKLPERTIRKTIFQGNGFTEQPSNSKRPKMGSPERTSWHKSHAAVPNPLKIYYGSPKIKTNKFLDKSCNIRTKISHSRGETTDVKEHGSRRMRRKSLGYTL</sequence>
<feature type="region of interest" description="Disordered" evidence="1">
    <location>
        <begin position="499"/>
        <end position="550"/>
    </location>
</feature>
<reference evidence="3" key="2">
    <citation type="submission" date="2025-08" db="UniProtKB">
        <authorList>
            <consortium name="RefSeq"/>
        </authorList>
    </citation>
    <scope>IDENTIFICATION</scope>
</reference>
<dbReference type="Proteomes" id="UP001652628">
    <property type="component" value="Chromosome 2L"/>
</dbReference>
<feature type="compositionally biased region" description="Basic and acidic residues" evidence="1">
    <location>
        <begin position="776"/>
        <end position="788"/>
    </location>
</feature>
<keyword evidence="2" id="KW-1185">Reference proteome</keyword>
<dbReference type="Pfam" id="PF16008">
    <property type="entry name" value="DUF4778"/>
    <property type="match status" value="1"/>
</dbReference>
<feature type="compositionally biased region" description="Basic and acidic residues" evidence="1">
    <location>
        <begin position="507"/>
        <end position="516"/>
    </location>
</feature>
<feature type="compositionally biased region" description="Polar residues" evidence="1">
    <location>
        <begin position="714"/>
        <end position="724"/>
    </location>
</feature>
<feature type="region of interest" description="Disordered" evidence="1">
    <location>
        <begin position="714"/>
        <end position="742"/>
    </location>
</feature>
<evidence type="ECO:0000313" key="3">
    <source>
        <dbReference type="RefSeq" id="XP_016937601.2"/>
    </source>
</evidence>
<organism evidence="2 3">
    <name type="scientific">Drosophila suzukii</name>
    <name type="common">Spotted-wing drosophila fruit fly</name>
    <dbReference type="NCBI Taxonomy" id="28584"/>
    <lineage>
        <taxon>Eukaryota</taxon>
        <taxon>Metazoa</taxon>
        <taxon>Ecdysozoa</taxon>
        <taxon>Arthropoda</taxon>
        <taxon>Hexapoda</taxon>
        <taxon>Insecta</taxon>
        <taxon>Pterygota</taxon>
        <taxon>Neoptera</taxon>
        <taxon>Endopterygota</taxon>
        <taxon>Diptera</taxon>
        <taxon>Brachycera</taxon>
        <taxon>Muscomorpha</taxon>
        <taxon>Ephydroidea</taxon>
        <taxon>Drosophilidae</taxon>
        <taxon>Drosophila</taxon>
        <taxon>Sophophora</taxon>
    </lineage>
</organism>
<feature type="region of interest" description="Disordered" evidence="1">
    <location>
        <begin position="774"/>
        <end position="800"/>
    </location>
</feature>
<name>A0AB39ZKK3_DROSZ</name>
<evidence type="ECO:0000313" key="2">
    <source>
        <dbReference type="Proteomes" id="UP001652628"/>
    </source>
</evidence>
<dbReference type="GeneID" id="108015618"/>
<dbReference type="RefSeq" id="XP_016937601.2">
    <property type="nucleotide sequence ID" value="XM_017082112.4"/>
</dbReference>